<feature type="region of interest" description="Disordered" evidence="1">
    <location>
        <begin position="345"/>
        <end position="377"/>
    </location>
</feature>
<evidence type="ECO:0000256" key="2">
    <source>
        <dbReference type="SAM" id="SignalP"/>
    </source>
</evidence>
<gene>
    <name evidence="4" type="ORF">DILT_LOCUS6685</name>
</gene>
<protein>
    <recommendedName>
        <fullName evidence="3">DUF5742 domain-containing protein</fullName>
    </recommendedName>
</protein>
<feature type="domain" description="DUF5742" evidence="3">
    <location>
        <begin position="14"/>
        <end position="271"/>
    </location>
</feature>
<dbReference type="Proteomes" id="UP000281553">
    <property type="component" value="Unassembled WGS sequence"/>
</dbReference>
<dbReference type="EMBL" id="UYRU01050129">
    <property type="protein sequence ID" value="VDN10854.1"/>
    <property type="molecule type" value="Genomic_DNA"/>
</dbReference>
<evidence type="ECO:0000313" key="4">
    <source>
        <dbReference type="EMBL" id="VDN10854.1"/>
    </source>
</evidence>
<name>A0A3P7L256_DIBLA</name>
<keyword evidence="2" id="KW-0732">Signal</keyword>
<dbReference type="AlphaFoldDB" id="A0A3P7L256"/>
<dbReference type="OrthoDB" id="10453443at2759"/>
<reference evidence="4 5" key="1">
    <citation type="submission" date="2018-11" db="EMBL/GenBank/DDBJ databases">
        <authorList>
            <consortium name="Pathogen Informatics"/>
        </authorList>
    </citation>
    <scope>NUCLEOTIDE SEQUENCE [LARGE SCALE GENOMIC DNA]</scope>
</reference>
<sequence>MPVCAPLLSTLTSTVLSVNCCDPRYASSELISCFTRLLHCFSVTLNSFGGILLPSIPAILTGLVYQLEWNSVLLKSQPSVEAILYRLSVYRALSSSTCNASYFSSAAVRRTFARLSAEVCDDLSSISDLFSIRPDYTFQNSVISQDLRMCVLVAALLLVEHLFVQVPSALNTCLNNGDVLRENLDDDCPSQKLKSSLMHLSAALSDFVRKLIYFMNAASLSVSSSHLLRPHLLISVLRVIEALTSHASFTFGLLPYRNFVQLLSCHEDITVRNYAKKLYSNCLQSSTSIRLPVDEDVPSPISVLTCDASVQISDTFSHKPDTCCQSTEARLCCCSQNLQPVTNYKTLSPISDPPVTTREKRSADDEDEPVSKKQHLADPQPCLVEPVVLQTTVTPTTHKTTDVLDENPLVENYLLSFDATLS</sequence>
<organism evidence="4 5">
    <name type="scientific">Dibothriocephalus latus</name>
    <name type="common">Fish tapeworm</name>
    <name type="synonym">Diphyllobothrium latum</name>
    <dbReference type="NCBI Taxonomy" id="60516"/>
    <lineage>
        <taxon>Eukaryota</taxon>
        <taxon>Metazoa</taxon>
        <taxon>Spiralia</taxon>
        <taxon>Lophotrochozoa</taxon>
        <taxon>Platyhelminthes</taxon>
        <taxon>Cestoda</taxon>
        <taxon>Eucestoda</taxon>
        <taxon>Diphyllobothriidea</taxon>
        <taxon>Diphyllobothriidae</taxon>
        <taxon>Dibothriocephalus</taxon>
    </lineage>
</organism>
<evidence type="ECO:0000259" key="3">
    <source>
        <dbReference type="Pfam" id="PF19013"/>
    </source>
</evidence>
<evidence type="ECO:0000313" key="5">
    <source>
        <dbReference type="Proteomes" id="UP000281553"/>
    </source>
</evidence>
<keyword evidence="5" id="KW-1185">Reference proteome</keyword>
<dbReference type="InterPro" id="IPR043984">
    <property type="entry name" value="DUF5742"/>
</dbReference>
<feature type="signal peptide" evidence="2">
    <location>
        <begin position="1"/>
        <end position="17"/>
    </location>
</feature>
<dbReference type="Pfam" id="PF19013">
    <property type="entry name" value="DUF5742"/>
    <property type="match status" value="1"/>
</dbReference>
<feature type="chain" id="PRO_5018336824" description="DUF5742 domain-containing protein" evidence="2">
    <location>
        <begin position="18"/>
        <end position="422"/>
    </location>
</feature>
<accession>A0A3P7L256</accession>
<proteinExistence type="predicted"/>
<evidence type="ECO:0000256" key="1">
    <source>
        <dbReference type="SAM" id="MobiDB-lite"/>
    </source>
</evidence>